<sequence length="120" mass="13738">MDINLIGCLAEYRFAVMAMEREISVSFPLLDSSKYDCITDSKKGLKKVQIKSVSSEGEKVRCYTRNSKGEFYKVEDVDIFAIWVKAHNGFYIFENDGKTNSIIVSRTNKNSKKFNNFALL</sequence>
<organism evidence="2">
    <name type="scientific">uncultured marine virus</name>
    <dbReference type="NCBI Taxonomy" id="186617"/>
    <lineage>
        <taxon>Viruses</taxon>
        <taxon>environmental samples</taxon>
    </lineage>
</organism>
<name>A0A0F7L8R5_9VIRU</name>
<accession>A0A0F7L8R5</accession>
<reference evidence="2" key="1">
    <citation type="journal article" date="2015" name="Front. Microbiol.">
        <title>Combining genomic sequencing methods to explore viral diversity and reveal potential virus-host interactions.</title>
        <authorList>
            <person name="Chow C.E."/>
            <person name="Winget D.M."/>
            <person name="White R.A.III."/>
            <person name="Hallam S.J."/>
            <person name="Suttle C.A."/>
        </authorList>
    </citation>
    <scope>NUCLEOTIDE SEQUENCE</scope>
    <source>
        <strain evidence="2">H4084976</strain>
    </source>
</reference>
<evidence type="ECO:0000259" key="1">
    <source>
        <dbReference type="Pfam" id="PF11645"/>
    </source>
</evidence>
<dbReference type="EMBL" id="KR029593">
    <property type="protein sequence ID" value="AKH47401.1"/>
    <property type="molecule type" value="Genomic_DNA"/>
</dbReference>
<protein>
    <recommendedName>
        <fullName evidence="1">PD(D/E)XK endonuclease domain-containing protein</fullName>
    </recommendedName>
</protein>
<feature type="domain" description="PD(D/E)XK endonuclease" evidence="1">
    <location>
        <begin position="4"/>
        <end position="110"/>
    </location>
</feature>
<dbReference type="Pfam" id="PF11645">
    <property type="entry name" value="PDDEXK_5"/>
    <property type="match status" value="1"/>
</dbReference>
<dbReference type="Gene3D" id="3.40.1350.10">
    <property type="match status" value="1"/>
</dbReference>
<proteinExistence type="predicted"/>
<evidence type="ECO:0000313" key="2">
    <source>
        <dbReference type="EMBL" id="AKH47401.1"/>
    </source>
</evidence>
<dbReference type="GO" id="GO:0003676">
    <property type="term" value="F:nucleic acid binding"/>
    <property type="evidence" value="ECO:0007669"/>
    <property type="project" value="InterPro"/>
</dbReference>
<dbReference type="InterPro" id="IPR021671">
    <property type="entry name" value="PD(D/E)XK_Endonuc"/>
</dbReference>
<dbReference type="InterPro" id="IPR011856">
    <property type="entry name" value="tRNA_endonuc-like_dom_sf"/>
</dbReference>
<reference evidence="2" key="2">
    <citation type="submission" date="2015-03" db="EMBL/GenBank/DDBJ databases">
        <authorList>
            <person name="Chow C.-E.T."/>
            <person name="Winget D.M."/>
            <person name="White R.A.III."/>
            <person name="Hallam S.J."/>
            <person name="Suttle C.A."/>
        </authorList>
    </citation>
    <scope>NUCLEOTIDE SEQUENCE</scope>
    <source>
        <strain evidence="2">H4084976</strain>
    </source>
</reference>